<dbReference type="Proteomes" id="UP000595362">
    <property type="component" value="Chromosome"/>
</dbReference>
<evidence type="ECO:0000313" key="2">
    <source>
        <dbReference type="Proteomes" id="UP000595362"/>
    </source>
</evidence>
<gene>
    <name evidence="1" type="ORF">HYS17_09655</name>
</gene>
<reference evidence="1 2" key="1">
    <citation type="submission" date="2020-07" db="EMBL/GenBank/DDBJ databases">
        <title>Huge and variable diversity of episymbiotic CPR bacteria and DPANN archaea in groundwater ecosystems.</title>
        <authorList>
            <person name="He C.Y."/>
            <person name="Keren R."/>
            <person name="Whittaker M."/>
            <person name="Farag I.F."/>
            <person name="Doudna J."/>
            <person name="Cate J.H.D."/>
            <person name="Banfield J.F."/>
        </authorList>
    </citation>
    <scope>NUCLEOTIDE SEQUENCE [LARGE SCALE GENOMIC DNA]</scope>
    <source>
        <strain evidence="1">NC_groundwater_70_Ag_B-0.1um_54_66</strain>
    </source>
</reference>
<organism evidence="1 2">
    <name type="scientific">Micavibrio aeruginosavorus</name>
    <dbReference type="NCBI Taxonomy" id="349221"/>
    <lineage>
        <taxon>Bacteria</taxon>
        <taxon>Pseudomonadati</taxon>
        <taxon>Bdellovibrionota</taxon>
        <taxon>Bdellovibrionia</taxon>
        <taxon>Bdellovibrionales</taxon>
        <taxon>Pseudobdellovibrionaceae</taxon>
        <taxon>Micavibrio</taxon>
    </lineage>
</organism>
<dbReference type="EMBL" id="CP066681">
    <property type="protein sequence ID" value="QQG35760.1"/>
    <property type="molecule type" value="Genomic_DNA"/>
</dbReference>
<name>A0A7T5R1H6_9BACT</name>
<proteinExistence type="predicted"/>
<evidence type="ECO:0000313" key="1">
    <source>
        <dbReference type="EMBL" id="QQG35760.1"/>
    </source>
</evidence>
<dbReference type="Pfam" id="PF10116">
    <property type="entry name" value="Host_attach"/>
    <property type="match status" value="1"/>
</dbReference>
<sequence>MKLTENTTNNTKDDSSDMPVNHYKKPMIWILVADSHIVRLFKKNGHGVKSFGEITPTPHEGKDFTNKTMGRGFSSCSGTIHHKYEPHMNESRRESLSFAHEISDWLDKSARENAFDRLVLVAAPQTLGELRKALSKHVHARVVAEVDKILTKLPESELQEELEKIVWF</sequence>
<accession>A0A7T5R1H6</accession>
<protein>
    <submittedName>
        <fullName evidence="1">Host attachment protein</fullName>
    </submittedName>
</protein>
<dbReference type="AlphaFoldDB" id="A0A7T5R1H6"/>
<dbReference type="InterPro" id="IPR019291">
    <property type="entry name" value="Host_attachment_protein"/>
</dbReference>